<proteinExistence type="predicted"/>
<protein>
    <submittedName>
        <fullName evidence="1">Uncharacterized protein</fullName>
    </submittedName>
</protein>
<comment type="caution">
    <text evidence="1">The sequence shown here is derived from an EMBL/GenBank/DDBJ whole genome shotgun (WGS) entry which is preliminary data.</text>
</comment>
<evidence type="ECO:0000313" key="2">
    <source>
        <dbReference type="Proteomes" id="UP000289738"/>
    </source>
</evidence>
<sequence length="33" mass="3737">MGCFFLQHKTCSKIESSRKESEIFGDKAESVTL</sequence>
<name>A0A444XTV8_ARAHY</name>
<gene>
    <name evidence="1" type="ORF">Ahy_B09g099498</name>
</gene>
<dbReference type="Proteomes" id="UP000289738">
    <property type="component" value="Chromosome B09"/>
</dbReference>
<reference evidence="1 2" key="1">
    <citation type="submission" date="2019-01" db="EMBL/GenBank/DDBJ databases">
        <title>Sequencing of cultivated peanut Arachis hypogaea provides insights into genome evolution and oil improvement.</title>
        <authorList>
            <person name="Chen X."/>
        </authorList>
    </citation>
    <scope>NUCLEOTIDE SEQUENCE [LARGE SCALE GENOMIC DNA]</scope>
    <source>
        <strain evidence="2">cv. Fuhuasheng</strain>
        <tissue evidence="1">Leaves</tissue>
    </source>
</reference>
<dbReference type="AlphaFoldDB" id="A0A444XTV8"/>
<dbReference type="EMBL" id="SDMP01000019">
    <property type="protein sequence ID" value="RYQ93219.1"/>
    <property type="molecule type" value="Genomic_DNA"/>
</dbReference>
<keyword evidence="2" id="KW-1185">Reference proteome</keyword>
<accession>A0A444XTV8</accession>
<organism evidence="1 2">
    <name type="scientific">Arachis hypogaea</name>
    <name type="common">Peanut</name>
    <dbReference type="NCBI Taxonomy" id="3818"/>
    <lineage>
        <taxon>Eukaryota</taxon>
        <taxon>Viridiplantae</taxon>
        <taxon>Streptophyta</taxon>
        <taxon>Embryophyta</taxon>
        <taxon>Tracheophyta</taxon>
        <taxon>Spermatophyta</taxon>
        <taxon>Magnoliopsida</taxon>
        <taxon>eudicotyledons</taxon>
        <taxon>Gunneridae</taxon>
        <taxon>Pentapetalae</taxon>
        <taxon>rosids</taxon>
        <taxon>fabids</taxon>
        <taxon>Fabales</taxon>
        <taxon>Fabaceae</taxon>
        <taxon>Papilionoideae</taxon>
        <taxon>50 kb inversion clade</taxon>
        <taxon>dalbergioids sensu lato</taxon>
        <taxon>Dalbergieae</taxon>
        <taxon>Pterocarpus clade</taxon>
        <taxon>Arachis</taxon>
    </lineage>
</organism>
<evidence type="ECO:0000313" key="1">
    <source>
        <dbReference type="EMBL" id="RYQ93219.1"/>
    </source>
</evidence>